<dbReference type="InterPro" id="IPR001754">
    <property type="entry name" value="OMPdeCOase_dom"/>
</dbReference>
<evidence type="ECO:0000256" key="2">
    <source>
        <dbReference type="ARBA" id="ARBA00004861"/>
    </source>
</evidence>
<keyword evidence="5 9" id="KW-0665">Pyrimidine biosynthesis</keyword>
<comment type="similarity">
    <text evidence="8 9">Belongs to the OMP decarboxylase family. Type 1 subfamily.</text>
</comment>
<dbReference type="Proteomes" id="UP000051461">
    <property type="component" value="Unassembled WGS sequence"/>
</dbReference>
<feature type="binding site" evidence="9 11">
    <location>
        <position position="183"/>
    </location>
    <ligand>
        <name>substrate</name>
    </ligand>
</feature>
<evidence type="ECO:0000259" key="13">
    <source>
        <dbReference type="SMART" id="SM00934"/>
    </source>
</evidence>
<feature type="binding site" evidence="9 11">
    <location>
        <position position="192"/>
    </location>
    <ligand>
        <name>substrate</name>
    </ligand>
</feature>
<feature type="binding site" evidence="9 11">
    <location>
        <position position="10"/>
    </location>
    <ligand>
        <name>substrate</name>
    </ligand>
</feature>
<dbReference type="SMART" id="SM00934">
    <property type="entry name" value="OMPdecase"/>
    <property type="match status" value="1"/>
</dbReference>
<evidence type="ECO:0000256" key="5">
    <source>
        <dbReference type="ARBA" id="ARBA00022975"/>
    </source>
</evidence>
<feature type="active site" description="Proton donor" evidence="9">
    <location>
        <position position="62"/>
    </location>
</feature>
<gene>
    <name evidence="9" type="primary">pyrF</name>
    <name evidence="14" type="ORF">FC07_GL000857</name>
</gene>
<evidence type="ECO:0000256" key="3">
    <source>
        <dbReference type="ARBA" id="ARBA00011738"/>
    </source>
</evidence>
<feature type="active site" description="For OMPdecase activity" evidence="10">
    <location>
        <position position="62"/>
    </location>
</feature>
<keyword evidence="15" id="KW-1185">Reference proteome</keyword>
<evidence type="ECO:0000313" key="14">
    <source>
        <dbReference type="EMBL" id="KRK34291.1"/>
    </source>
</evidence>
<evidence type="ECO:0000256" key="11">
    <source>
        <dbReference type="PIRSR" id="PIRSR614732-2"/>
    </source>
</evidence>
<protein>
    <recommendedName>
        <fullName evidence="9">Orotidine 5'-phosphate decarboxylase</fullName>
        <ecNumber evidence="9">4.1.1.23</ecNumber>
    </recommendedName>
    <alternativeName>
        <fullName evidence="9">OMP decarboxylase</fullName>
        <shortName evidence="9">OMPDCase</shortName>
        <shortName evidence="9">OMPdecase</shortName>
    </alternativeName>
</protein>
<evidence type="ECO:0000256" key="8">
    <source>
        <dbReference type="ARBA" id="ARBA00061012"/>
    </source>
</evidence>
<dbReference type="CDD" id="cd04725">
    <property type="entry name" value="OMP_decarboxylase_like"/>
    <property type="match status" value="1"/>
</dbReference>
<organism evidence="14 15">
    <name type="scientific">Loigolactobacillus bifermentans DSM 20003</name>
    <dbReference type="NCBI Taxonomy" id="1423726"/>
    <lineage>
        <taxon>Bacteria</taxon>
        <taxon>Bacillati</taxon>
        <taxon>Bacillota</taxon>
        <taxon>Bacilli</taxon>
        <taxon>Lactobacillales</taxon>
        <taxon>Lactobacillaceae</taxon>
        <taxon>Loigolactobacillus</taxon>
    </lineage>
</organism>
<dbReference type="NCBIfam" id="TIGR01740">
    <property type="entry name" value="pyrF"/>
    <property type="match status" value="1"/>
</dbReference>
<evidence type="ECO:0000256" key="4">
    <source>
        <dbReference type="ARBA" id="ARBA00022793"/>
    </source>
</evidence>
<dbReference type="PANTHER" id="PTHR32119:SF2">
    <property type="entry name" value="OROTIDINE 5'-PHOSPHATE DECARBOXYLASE"/>
    <property type="match status" value="1"/>
</dbReference>
<feature type="binding site" evidence="9 11">
    <location>
        <position position="213"/>
    </location>
    <ligand>
        <name>substrate</name>
    </ligand>
</feature>
<dbReference type="GO" id="GO:0005829">
    <property type="term" value="C:cytosol"/>
    <property type="evidence" value="ECO:0007669"/>
    <property type="project" value="TreeGrafter"/>
</dbReference>
<dbReference type="PANTHER" id="PTHR32119">
    <property type="entry name" value="OROTIDINE 5'-PHOSPHATE DECARBOXYLASE"/>
    <property type="match status" value="1"/>
</dbReference>
<dbReference type="PROSITE" id="PS00156">
    <property type="entry name" value="OMPDECASE"/>
    <property type="match status" value="1"/>
</dbReference>
<feature type="active site" description="For OMPdecase activity" evidence="10">
    <location>
        <position position="65"/>
    </location>
</feature>
<dbReference type="EC" id="4.1.1.23" evidence="9"/>
<comment type="caution">
    <text evidence="14">The sequence shown here is derived from an EMBL/GenBank/DDBJ whole genome shotgun (WGS) entry which is preliminary data.</text>
</comment>
<dbReference type="STRING" id="1423726.FC07_GL000857"/>
<feature type="active site" description="For OMPdecase activity" evidence="10">
    <location>
        <position position="60"/>
    </location>
</feature>
<dbReference type="InterPro" id="IPR047596">
    <property type="entry name" value="OMPdecase_bac"/>
</dbReference>
<dbReference type="NCBIfam" id="NF001273">
    <property type="entry name" value="PRK00230.1"/>
    <property type="match status" value="1"/>
</dbReference>
<dbReference type="InterPro" id="IPR018089">
    <property type="entry name" value="OMPdecase_AS"/>
</dbReference>
<evidence type="ECO:0000256" key="7">
    <source>
        <dbReference type="ARBA" id="ARBA00049157"/>
    </source>
</evidence>
<dbReference type="RefSeq" id="WP_057905266.1">
    <property type="nucleotide sequence ID" value="NZ_AZDA01000093.1"/>
</dbReference>
<feature type="binding site" evidence="9 11">
    <location>
        <position position="212"/>
    </location>
    <ligand>
        <name>substrate</name>
    </ligand>
</feature>
<dbReference type="GO" id="GO:0006207">
    <property type="term" value="P:'de novo' pyrimidine nucleobase biosynthetic process"/>
    <property type="evidence" value="ECO:0007669"/>
    <property type="project" value="InterPro"/>
</dbReference>
<accession>A0A0R1GPE7</accession>
<dbReference type="HAMAP" id="MF_01200_B">
    <property type="entry name" value="OMPdecase_type1_B"/>
    <property type="match status" value="1"/>
</dbReference>
<evidence type="ECO:0000256" key="10">
    <source>
        <dbReference type="PIRSR" id="PIRSR614732-1"/>
    </source>
</evidence>
<dbReference type="Pfam" id="PF00215">
    <property type="entry name" value="OMPdecase"/>
    <property type="match status" value="1"/>
</dbReference>
<comment type="subunit">
    <text evidence="3 9">Homodimer.</text>
</comment>
<sequence length="236" mass="25752">MAERPIIALDFPDRVQVARFLAKFPEDEALYVKIGMELFYSEGPDMVRWLVAQGHDVFLDLKLYDIPHTVECTMRALGKLGVRLTDVHAAGGQEMMEAAKYGLLDGAQSSAARLIAITQLTSTSEQQMQAEQLVNAKLAESVVHYAQLANKAGLDGVVCSALEAPAIQQATRSDFLCVTPGIRLAENKKDDQKRVVTPARAAELGSSQLVVGRPITQAADPVKAYQTIKALWEAEK</sequence>
<reference evidence="14 15" key="1">
    <citation type="journal article" date="2015" name="Genome Announc.">
        <title>Expanding the biotechnology potential of lactobacilli through comparative genomics of 213 strains and associated genera.</title>
        <authorList>
            <person name="Sun Z."/>
            <person name="Harris H.M."/>
            <person name="McCann A."/>
            <person name="Guo C."/>
            <person name="Argimon S."/>
            <person name="Zhang W."/>
            <person name="Yang X."/>
            <person name="Jeffery I.B."/>
            <person name="Cooney J.C."/>
            <person name="Kagawa T.F."/>
            <person name="Liu W."/>
            <person name="Song Y."/>
            <person name="Salvetti E."/>
            <person name="Wrobel A."/>
            <person name="Rasinkangas P."/>
            <person name="Parkhill J."/>
            <person name="Rea M.C."/>
            <person name="O'Sullivan O."/>
            <person name="Ritari J."/>
            <person name="Douillard F.P."/>
            <person name="Paul Ross R."/>
            <person name="Yang R."/>
            <person name="Briner A.E."/>
            <person name="Felis G.E."/>
            <person name="de Vos W.M."/>
            <person name="Barrangou R."/>
            <person name="Klaenhammer T.R."/>
            <person name="Caufield P.W."/>
            <person name="Cui Y."/>
            <person name="Zhang H."/>
            <person name="O'Toole P.W."/>
        </authorList>
    </citation>
    <scope>NUCLEOTIDE SEQUENCE [LARGE SCALE GENOMIC DNA]</scope>
    <source>
        <strain evidence="14 15">DSM 20003</strain>
    </source>
</reference>
<dbReference type="InterPro" id="IPR013785">
    <property type="entry name" value="Aldolase_TIM"/>
</dbReference>
<dbReference type="GO" id="GO:0044205">
    <property type="term" value="P:'de novo' UMP biosynthetic process"/>
    <property type="evidence" value="ECO:0007669"/>
    <property type="project" value="UniProtKB-UniRule"/>
</dbReference>
<dbReference type="UniPathway" id="UPA00070">
    <property type="reaction ID" value="UER00120"/>
</dbReference>
<feature type="binding site" evidence="9">
    <location>
        <begin position="60"/>
        <end position="69"/>
    </location>
    <ligand>
        <name>substrate</name>
    </ligand>
</feature>
<comment type="pathway">
    <text evidence="2 9 12">Pyrimidine metabolism; UMP biosynthesis via de novo pathway; UMP from orotate: step 2/2.</text>
</comment>
<dbReference type="FunFam" id="3.20.20.70:FF:000015">
    <property type="entry name" value="Orotidine 5'-phosphate decarboxylase"/>
    <property type="match status" value="1"/>
</dbReference>
<keyword evidence="6 9" id="KW-0456">Lyase</keyword>
<proteinExistence type="inferred from homology"/>
<evidence type="ECO:0000256" key="12">
    <source>
        <dbReference type="RuleBase" id="RU000512"/>
    </source>
</evidence>
<feature type="binding site" evidence="9 11">
    <location>
        <position position="33"/>
    </location>
    <ligand>
        <name>substrate</name>
    </ligand>
</feature>
<feature type="domain" description="Orotidine 5'-phosphate decarboxylase" evidence="13">
    <location>
        <begin position="4"/>
        <end position="228"/>
    </location>
</feature>
<name>A0A0R1GPE7_9LACO</name>
<dbReference type="InterPro" id="IPR011060">
    <property type="entry name" value="RibuloseP-bd_barrel"/>
</dbReference>
<keyword evidence="4 9" id="KW-0210">Decarboxylase</keyword>
<dbReference type="EMBL" id="AZDA01000093">
    <property type="protein sequence ID" value="KRK34291.1"/>
    <property type="molecule type" value="Genomic_DNA"/>
</dbReference>
<evidence type="ECO:0000256" key="6">
    <source>
        <dbReference type="ARBA" id="ARBA00023239"/>
    </source>
</evidence>
<evidence type="ECO:0000313" key="15">
    <source>
        <dbReference type="Proteomes" id="UP000051461"/>
    </source>
</evidence>
<feature type="binding site" evidence="9 11">
    <location>
        <position position="121"/>
    </location>
    <ligand>
        <name>substrate</name>
    </ligand>
</feature>
<dbReference type="Gene3D" id="3.20.20.70">
    <property type="entry name" value="Aldolase class I"/>
    <property type="match status" value="1"/>
</dbReference>
<comment type="catalytic activity">
    <reaction evidence="7 9 12">
        <text>orotidine 5'-phosphate + H(+) = UMP + CO2</text>
        <dbReference type="Rhea" id="RHEA:11596"/>
        <dbReference type="ChEBI" id="CHEBI:15378"/>
        <dbReference type="ChEBI" id="CHEBI:16526"/>
        <dbReference type="ChEBI" id="CHEBI:57538"/>
        <dbReference type="ChEBI" id="CHEBI:57865"/>
        <dbReference type="EC" id="4.1.1.23"/>
    </reaction>
</comment>
<dbReference type="GO" id="GO:0004590">
    <property type="term" value="F:orotidine-5'-phosphate decarboxylase activity"/>
    <property type="evidence" value="ECO:0007669"/>
    <property type="project" value="UniProtKB-UniRule"/>
</dbReference>
<comment type="function">
    <text evidence="1 9">Catalyzes the decarboxylation of orotidine 5'-monophosphate (OMP) to uridine 5'-monophosphate (UMP).</text>
</comment>
<dbReference type="AlphaFoldDB" id="A0A0R1GPE7"/>
<evidence type="ECO:0000256" key="9">
    <source>
        <dbReference type="HAMAP-Rule" id="MF_01200"/>
    </source>
</evidence>
<dbReference type="InterPro" id="IPR014732">
    <property type="entry name" value="OMPdecase"/>
</dbReference>
<dbReference type="PATRIC" id="fig|1423726.3.peg.881"/>
<dbReference type="SUPFAM" id="SSF51366">
    <property type="entry name" value="Ribulose-phoshate binding barrel"/>
    <property type="match status" value="1"/>
</dbReference>
<dbReference type="OrthoDB" id="9806203at2"/>
<evidence type="ECO:0000256" key="1">
    <source>
        <dbReference type="ARBA" id="ARBA00002356"/>
    </source>
</evidence>